<accession>A0A8X6K9M7</accession>
<dbReference type="PANTHER" id="PTHR23503">
    <property type="entry name" value="SOLUTE CARRIER FAMILY 2"/>
    <property type="match status" value="1"/>
</dbReference>
<protein>
    <recommendedName>
        <fullName evidence="6">Major facilitator superfamily (MFS) profile domain-containing protein</fullName>
    </recommendedName>
</protein>
<dbReference type="GO" id="GO:0015149">
    <property type="term" value="F:hexose transmembrane transporter activity"/>
    <property type="evidence" value="ECO:0007669"/>
    <property type="project" value="TreeGrafter"/>
</dbReference>
<sequence>MKTRPRSDSAYEKVKPFKRLLDLVRLLCYIIVESPVLEEGGSMFPASTSCCSNCPEGLTCSLVFAIFAAVLGMVQFGYNTAVINAPQKVIQEFISAVHMSRTGNMISEDTRDLIWSIAVSIFAIGGMVGGITGGTIATKFGRRSIPRAKKTRFLETIHALTSATKSSDLRSRA</sequence>
<keyword evidence="2 5" id="KW-0812">Transmembrane</keyword>
<evidence type="ECO:0000256" key="1">
    <source>
        <dbReference type="ARBA" id="ARBA00004141"/>
    </source>
</evidence>
<dbReference type="InterPro" id="IPR020846">
    <property type="entry name" value="MFS_dom"/>
</dbReference>
<evidence type="ECO:0000256" key="3">
    <source>
        <dbReference type="ARBA" id="ARBA00022989"/>
    </source>
</evidence>
<dbReference type="PROSITE" id="PS50850">
    <property type="entry name" value="MFS"/>
    <property type="match status" value="1"/>
</dbReference>
<gene>
    <name evidence="7" type="primary">SLC2A1</name>
    <name evidence="7" type="ORF">TNCT_636441</name>
</gene>
<keyword evidence="4 5" id="KW-0472">Membrane</keyword>
<reference evidence="7" key="1">
    <citation type="submission" date="2020-07" db="EMBL/GenBank/DDBJ databases">
        <title>Multicomponent nature underlies the extraordinary mechanical properties of spider dragline silk.</title>
        <authorList>
            <person name="Kono N."/>
            <person name="Nakamura H."/>
            <person name="Mori M."/>
            <person name="Yoshida Y."/>
            <person name="Ohtoshi R."/>
            <person name="Malay A.D."/>
            <person name="Moran D.A.P."/>
            <person name="Tomita M."/>
            <person name="Numata K."/>
            <person name="Arakawa K."/>
        </authorList>
    </citation>
    <scope>NUCLEOTIDE SEQUENCE</scope>
</reference>
<comment type="subcellular location">
    <subcellularLocation>
        <location evidence="1">Membrane</location>
        <topology evidence="1">Multi-pass membrane protein</topology>
    </subcellularLocation>
</comment>
<dbReference type="AlphaFoldDB" id="A0A8X6K9M7"/>
<evidence type="ECO:0000256" key="5">
    <source>
        <dbReference type="SAM" id="Phobius"/>
    </source>
</evidence>
<dbReference type="InterPro" id="IPR036259">
    <property type="entry name" value="MFS_trans_sf"/>
</dbReference>
<dbReference type="InterPro" id="IPR005828">
    <property type="entry name" value="MFS_sugar_transport-like"/>
</dbReference>
<evidence type="ECO:0000259" key="6">
    <source>
        <dbReference type="PROSITE" id="PS50850"/>
    </source>
</evidence>
<feature type="domain" description="Major facilitator superfamily (MFS) profile" evidence="6">
    <location>
        <begin position="65"/>
        <end position="173"/>
    </location>
</feature>
<organism evidence="7 8">
    <name type="scientific">Trichonephila clavata</name>
    <name type="common">Joro spider</name>
    <name type="synonym">Nephila clavata</name>
    <dbReference type="NCBI Taxonomy" id="2740835"/>
    <lineage>
        <taxon>Eukaryota</taxon>
        <taxon>Metazoa</taxon>
        <taxon>Ecdysozoa</taxon>
        <taxon>Arthropoda</taxon>
        <taxon>Chelicerata</taxon>
        <taxon>Arachnida</taxon>
        <taxon>Araneae</taxon>
        <taxon>Araneomorphae</taxon>
        <taxon>Entelegynae</taxon>
        <taxon>Araneoidea</taxon>
        <taxon>Nephilidae</taxon>
        <taxon>Trichonephila</taxon>
    </lineage>
</organism>
<dbReference type="InterPro" id="IPR045263">
    <property type="entry name" value="GLUT"/>
</dbReference>
<evidence type="ECO:0000313" key="7">
    <source>
        <dbReference type="EMBL" id="GFQ66331.1"/>
    </source>
</evidence>
<dbReference type="GO" id="GO:0016020">
    <property type="term" value="C:membrane"/>
    <property type="evidence" value="ECO:0007669"/>
    <property type="project" value="UniProtKB-SubCell"/>
</dbReference>
<dbReference type="Pfam" id="PF00083">
    <property type="entry name" value="Sugar_tr"/>
    <property type="match status" value="1"/>
</dbReference>
<name>A0A8X6K9M7_TRICU</name>
<evidence type="ECO:0000256" key="2">
    <source>
        <dbReference type="ARBA" id="ARBA00022692"/>
    </source>
</evidence>
<proteinExistence type="predicted"/>
<dbReference type="Proteomes" id="UP000887116">
    <property type="component" value="Unassembled WGS sequence"/>
</dbReference>
<feature type="transmembrane region" description="Helical" evidence="5">
    <location>
        <begin position="58"/>
        <end position="78"/>
    </location>
</feature>
<dbReference type="Gene3D" id="1.20.1250.20">
    <property type="entry name" value="MFS general substrate transporter like domains"/>
    <property type="match status" value="1"/>
</dbReference>
<feature type="transmembrane region" description="Helical" evidence="5">
    <location>
        <begin position="113"/>
        <end position="137"/>
    </location>
</feature>
<evidence type="ECO:0000313" key="8">
    <source>
        <dbReference type="Proteomes" id="UP000887116"/>
    </source>
</evidence>
<keyword evidence="3 5" id="KW-1133">Transmembrane helix</keyword>
<dbReference type="OrthoDB" id="4540492at2759"/>
<evidence type="ECO:0000256" key="4">
    <source>
        <dbReference type="ARBA" id="ARBA00023136"/>
    </source>
</evidence>
<dbReference type="EMBL" id="BMAO01000361">
    <property type="protein sequence ID" value="GFQ66331.1"/>
    <property type="molecule type" value="Genomic_DNA"/>
</dbReference>
<keyword evidence="8" id="KW-1185">Reference proteome</keyword>
<comment type="caution">
    <text evidence="7">The sequence shown here is derived from an EMBL/GenBank/DDBJ whole genome shotgun (WGS) entry which is preliminary data.</text>
</comment>
<dbReference type="PANTHER" id="PTHR23503:SF128">
    <property type="entry name" value="GLUCOSE TRANSPORTER TYPE 1"/>
    <property type="match status" value="1"/>
</dbReference>